<reference evidence="2 3" key="1">
    <citation type="submission" date="2023-07" db="EMBL/GenBank/DDBJ databases">
        <title>Sorghum-associated microbial communities from plants grown in Nebraska, USA.</title>
        <authorList>
            <person name="Schachtman D."/>
        </authorList>
    </citation>
    <scope>NUCLEOTIDE SEQUENCE [LARGE SCALE GENOMIC DNA]</scope>
    <source>
        <strain evidence="2 3">BE107</strain>
    </source>
</reference>
<keyword evidence="1" id="KW-0812">Transmembrane</keyword>
<gene>
    <name evidence="2" type="ORF">J2W94_001406</name>
</gene>
<accession>A0ABU1RQU4</accession>
<dbReference type="RefSeq" id="WP_310091494.1">
    <property type="nucleotide sequence ID" value="NZ_JAVDTT010000001.1"/>
</dbReference>
<evidence type="ECO:0008006" key="4">
    <source>
        <dbReference type="Google" id="ProtNLM"/>
    </source>
</evidence>
<dbReference type="EMBL" id="JAVDTT010000001">
    <property type="protein sequence ID" value="MDR6841142.1"/>
    <property type="molecule type" value="Genomic_DNA"/>
</dbReference>
<keyword evidence="3" id="KW-1185">Reference proteome</keyword>
<keyword evidence="1" id="KW-0472">Membrane</keyword>
<protein>
    <recommendedName>
        <fullName evidence="4">Glutaredoxin domain-containing protein</fullName>
    </recommendedName>
</protein>
<sequence length="183" mass="20014">MGSFSVESRLWQSDILHIPCLAVCERIDMGEFSVVNRSDMNALKLIASLVLLVVATALWKFGVLDGIRKRVDGATQRVGSTGFVSIPMPDGMPSQGIVIFAPENCPSDAAQRARKLASFLSDRHIGYVHSESANYNNLSSQEEVSQVMSVMNGRIPIVYVNGKAKANPTPEEVEIEFRRSKSG</sequence>
<name>A0ABU1RQU4_9GAMM</name>
<feature type="transmembrane region" description="Helical" evidence="1">
    <location>
        <begin position="42"/>
        <end position="61"/>
    </location>
</feature>
<dbReference type="Proteomes" id="UP001254759">
    <property type="component" value="Unassembled WGS sequence"/>
</dbReference>
<organism evidence="2 3">
    <name type="scientific">Pseudoxanthomonas sacheonensis</name>
    <dbReference type="NCBI Taxonomy" id="443615"/>
    <lineage>
        <taxon>Bacteria</taxon>
        <taxon>Pseudomonadati</taxon>
        <taxon>Pseudomonadota</taxon>
        <taxon>Gammaproteobacteria</taxon>
        <taxon>Lysobacterales</taxon>
        <taxon>Lysobacteraceae</taxon>
        <taxon>Pseudoxanthomonas</taxon>
    </lineage>
</organism>
<proteinExistence type="predicted"/>
<evidence type="ECO:0000313" key="3">
    <source>
        <dbReference type="Proteomes" id="UP001254759"/>
    </source>
</evidence>
<comment type="caution">
    <text evidence="2">The sequence shown here is derived from an EMBL/GenBank/DDBJ whole genome shotgun (WGS) entry which is preliminary data.</text>
</comment>
<keyword evidence="1" id="KW-1133">Transmembrane helix</keyword>
<evidence type="ECO:0000256" key="1">
    <source>
        <dbReference type="SAM" id="Phobius"/>
    </source>
</evidence>
<evidence type="ECO:0000313" key="2">
    <source>
        <dbReference type="EMBL" id="MDR6841142.1"/>
    </source>
</evidence>